<reference evidence="9 10" key="1">
    <citation type="submission" date="2020-02" db="EMBL/GenBank/DDBJ databases">
        <authorList>
            <person name="Zheng R.K."/>
            <person name="Sun C.M."/>
        </authorList>
    </citation>
    <scope>NUCLEOTIDE SEQUENCE [LARGE SCALE GENOMIC DNA]</scope>
    <source>
        <strain evidence="10">rifampicinis</strain>
    </source>
</reference>
<feature type="domain" description="Small ribosomal subunit protein uS7" evidence="8">
    <location>
        <begin position="1"/>
        <end position="148"/>
    </location>
</feature>
<dbReference type="RefSeq" id="WP_195172860.1">
    <property type="nucleotide sequence ID" value="NZ_CP062983.1"/>
</dbReference>
<evidence type="ECO:0000256" key="1">
    <source>
        <dbReference type="ARBA" id="ARBA00007151"/>
    </source>
</evidence>
<evidence type="ECO:0000313" key="9">
    <source>
        <dbReference type="EMBL" id="QPC84797.1"/>
    </source>
</evidence>
<comment type="similarity">
    <text evidence="1 7">Belongs to the universal ribosomal protein uS7 family.</text>
</comment>
<dbReference type="GO" id="GO:0000049">
    <property type="term" value="F:tRNA binding"/>
    <property type="evidence" value="ECO:0007669"/>
    <property type="project" value="UniProtKB-UniRule"/>
</dbReference>
<gene>
    <name evidence="7 9" type="primary">rpsG</name>
    <name evidence="9" type="ORF">G4Y79_10600</name>
</gene>
<evidence type="ECO:0000256" key="6">
    <source>
        <dbReference type="ARBA" id="ARBA00023274"/>
    </source>
</evidence>
<dbReference type="KEGG" id="pmet:G4Y79_10600"/>
<dbReference type="InterPro" id="IPR005717">
    <property type="entry name" value="Ribosomal_uS7_bac/org-type"/>
</dbReference>
<dbReference type="CDD" id="cd14869">
    <property type="entry name" value="uS7_Bacteria"/>
    <property type="match status" value="1"/>
</dbReference>
<keyword evidence="4 7" id="KW-0694">RNA-binding</keyword>
<dbReference type="GO" id="GO:0003735">
    <property type="term" value="F:structural constituent of ribosome"/>
    <property type="evidence" value="ECO:0007669"/>
    <property type="project" value="InterPro"/>
</dbReference>
<evidence type="ECO:0000256" key="2">
    <source>
        <dbReference type="ARBA" id="ARBA00022555"/>
    </source>
</evidence>
<protein>
    <recommendedName>
        <fullName evidence="7">Small ribosomal subunit protein uS7</fullName>
    </recommendedName>
</protein>
<evidence type="ECO:0000256" key="3">
    <source>
        <dbReference type="ARBA" id="ARBA00022730"/>
    </source>
</evidence>
<keyword evidence="10" id="KW-1185">Reference proteome</keyword>
<dbReference type="AlphaFoldDB" id="A0A7S8ED59"/>
<dbReference type="HAMAP" id="MF_00480_B">
    <property type="entry name" value="Ribosomal_uS7_B"/>
    <property type="match status" value="1"/>
</dbReference>
<dbReference type="SUPFAM" id="SSF47973">
    <property type="entry name" value="Ribosomal protein S7"/>
    <property type="match status" value="1"/>
</dbReference>
<dbReference type="Proteomes" id="UP000594468">
    <property type="component" value="Chromosome"/>
</dbReference>
<dbReference type="InterPro" id="IPR000235">
    <property type="entry name" value="Ribosomal_uS7"/>
</dbReference>
<dbReference type="GO" id="GO:0006412">
    <property type="term" value="P:translation"/>
    <property type="evidence" value="ECO:0007669"/>
    <property type="project" value="UniProtKB-UniRule"/>
</dbReference>
<dbReference type="InterPro" id="IPR036823">
    <property type="entry name" value="Ribosomal_uS7_dom_sf"/>
</dbReference>
<keyword evidence="6 7" id="KW-0687">Ribonucleoprotein</keyword>
<dbReference type="FunFam" id="1.10.455.10:FF:000001">
    <property type="entry name" value="30S ribosomal protein S7"/>
    <property type="match status" value="1"/>
</dbReference>
<evidence type="ECO:0000256" key="7">
    <source>
        <dbReference type="HAMAP-Rule" id="MF_00480"/>
    </source>
</evidence>
<dbReference type="PIRSF" id="PIRSF002122">
    <property type="entry name" value="RPS7p_RPS7a_RPS5e_RPS7o"/>
    <property type="match status" value="1"/>
</dbReference>
<keyword evidence="2 7" id="KW-0820">tRNA-binding</keyword>
<evidence type="ECO:0000256" key="5">
    <source>
        <dbReference type="ARBA" id="ARBA00022980"/>
    </source>
</evidence>
<name>A0A7S8ED59_9CHLR</name>
<keyword evidence="3 7" id="KW-0699">rRNA-binding</keyword>
<dbReference type="GO" id="GO:0015935">
    <property type="term" value="C:small ribosomal subunit"/>
    <property type="evidence" value="ECO:0007669"/>
    <property type="project" value="InterPro"/>
</dbReference>
<evidence type="ECO:0000259" key="8">
    <source>
        <dbReference type="Pfam" id="PF00177"/>
    </source>
</evidence>
<dbReference type="Gene3D" id="1.10.455.10">
    <property type="entry name" value="Ribosomal protein S7 domain"/>
    <property type="match status" value="1"/>
</dbReference>
<evidence type="ECO:0000313" key="10">
    <source>
        <dbReference type="Proteomes" id="UP000594468"/>
    </source>
</evidence>
<accession>A0A7S8ED59</accession>
<proteinExistence type="inferred from homology"/>
<organism evidence="9 10">
    <name type="scientific">Phototrophicus methaneseepsis</name>
    <dbReference type="NCBI Taxonomy" id="2710758"/>
    <lineage>
        <taxon>Bacteria</taxon>
        <taxon>Bacillati</taxon>
        <taxon>Chloroflexota</taxon>
        <taxon>Candidatus Thermofontia</taxon>
        <taxon>Phototrophicales</taxon>
        <taxon>Phototrophicaceae</taxon>
        <taxon>Phototrophicus</taxon>
    </lineage>
</organism>
<dbReference type="PANTHER" id="PTHR11205">
    <property type="entry name" value="RIBOSOMAL PROTEIN S7"/>
    <property type="match status" value="1"/>
</dbReference>
<dbReference type="GO" id="GO:0019843">
    <property type="term" value="F:rRNA binding"/>
    <property type="evidence" value="ECO:0007669"/>
    <property type="project" value="UniProtKB-UniRule"/>
</dbReference>
<dbReference type="Pfam" id="PF00177">
    <property type="entry name" value="Ribosomal_S7"/>
    <property type="match status" value="1"/>
</dbReference>
<comment type="subunit">
    <text evidence="7">Part of the 30S ribosomal subunit. Contacts proteins S9 and S11.</text>
</comment>
<comment type="function">
    <text evidence="7">One of the primary rRNA binding proteins, it binds directly to 16S rRNA where it nucleates assembly of the head domain of the 30S subunit. Is located at the subunit interface close to the decoding center, probably blocks exit of the E-site tRNA.</text>
</comment>
<dbReference type="InterPro" id="IPR023798">
    <property type="entry name" value="Ribosomal_uS7_dom"/>
</dbReference>
<evidence type="ECO:0000256" key="4">
    <source>
        <dbReference type="ARBA" id="ARBA00022884"/>
    </source>
</evidence>
<dbReference type="NCBIfam" id="TIGR01029">
    <property type="entry name" value="rpsG_bact"/>
    <property type="match status" value="1"/>
</dbReference>
<dbReference type="EMBL" id="CP062983">
    <property type="protein sequence ID" value="QPC84797.1"/>
    <property type="molecule type" value="Genomic_DNA"/>
</dbReference>
<sequence length="154" mass="17522">MRRRTPPKHNVEPDPKFASIHISMFINRLMYGGKKSTARRIMYDALDIVAERTSKDPVEVFDTALRNVRPTVEVKPRRVGGSTYQVPVDVKDTRAVTLAMRWLIDNSRSRGGRTMASRLAAELMDAANGQGNSVRRRDEVHRMAEANRAFAHFK</sequence>
<keyword evidence="5 7" id="KW-0689">Ribosomal protein</keyword>